<feature type="compositionally biased region" description="Basic residues" evidence="1">
    <location>
        <begin position="90"/>
        <end position="99"/>
    </location>
</feature>
<protein>
    <submittedName>
        <fullName evidence="2">Uncharacterized protein</fullName>
    </submittedName>
</protein>
<name>A0A645CWH3_9ZZZZ</name>
<gene>
    <name evidence="2" type="ORF">SDC9_128313</name>
</gene>
<reference evidence="2" key="1">
    <citation type="submission" date="2019-08" db="EMBL/GenBank/DDBJ databases">
        <authorList>
            <person name="Kucharzyk K."/>
            <person name="Murdoch R.W."/>
            <person name="Higgins S."/>
            <person name="Loffler F."/>
        </authorList>
    </citation>
    <scope>NUCLEOTIDE SEQUENCE</scope>
</reference>
<feature type="region of interest" description="Disordered" evidence="1">
    <location>
        <begin position="1"/>
        <end position="156"/>
    </location>
</feature>
<dbReference type="EMBL" id="VSSQ01030653">
    <property type="protein sequence ID" value="MPM81261.1"/>
    <property type="molecule type" value="Genomic_DNA"/>
</dbReference>
<evidence type="ECO:0000256" key="1">
    <source>
        <dbReference type="SAM" id="MobiDB-lite"/>
    </source>
</evidence>
<sequence length="156" mass="17782">MKSQLKVAQNLVDARLPDGCDPEEVVNLPQRDEHRDAAGKAGDHRSRDISREPPELEHARKHKHDPRQEGGNEHALHGVFRNDGNENRRHSARRPRNLVKRAGQPADDRARDDGRNQPRGGVRPAGNAERQRQRQRYGGNRQPRQNVLDQFCPVVT</sequence>
<evidence type="ECO:0000313" key="2">
    <source>
        <dbReference type="EMBL" id="MPM81261.1"/>
    </source>
</evidence>
<dbReference type="AlphaFoldDB" id="A0A645CWH3"/>
<proteinExistence type="predicted"/>
<accession>A0A645CWH3</accession>
<organism evidence="2">
    <name type="scientific">bioreactor metagenome</name>
    <dbReference type="NCBI Taxonomy" id="1076179"/>
    <lineage>
        <taxon>unclassified sequences</taxon>
        <taxon>metagenomes</taxon>
        <taxon>ecological metagenomes</taxon>
    </lineage>
</organism>
<comment type="caution">
    <text evidence="2">The sequence shown here is derived from an EMBL/GenBank/DDBJ whole genome shotgun (WGS) entry which is preliminary data.</text>
</comment>
<feature type="compositionally biased region" description="Low complexity" evidence="1">
    <location>
        <begin position="136"/>
        <end position="146"/>
    </location>
</feature>
<feature type="compositionally biased region" description="Basic and acidic residues" evidence="1">
    <location>
        <begin position="106"/>
        <end position="116"/>
    </location>
</feature>
<feature type="compositionally biased region" description="Basic and acidic residues" evidence="1">
    <location>
        <begin position="30"/>
        <end position="58"/>
    </location>
</feature>
<feature type="compositionally biased region" description="Basic and acidic residues" evidence="1">
    <location>
        <begin position="66"/>
        <end position="76"/>
    </location>
</feature>